<keyword evidence="2" id="KW-1185">Reference proteome</keyword>
<dbReference type="Pfam" id="PF10786">
    <property type="entry name" value="HI_0552"/>
    <property type="match status" value="1"/>
</dbReference>
<dbReference type="EMBL" id="CP063056">
    <property type="protein sequence ID" value="QPB41896.1"/>
    <property type="molecule type" value="Genomic_DNA"/>
</dbReference>
<accession>A0ABX6UXU0</accession>
<reference evidence="1 2" key="1">
    <citation type="submission" date="2020-10" db="EMBL/GenBank/DDBJ databases">
        <title>Genome Sequencing of Rodentibacter spp. strain DSM111151.</title>
        <authorList>
            <person name="Benga L."/>
            <person name="Lautwein T."/>
        </authorList>
    </citation>
    <scope>NUCLEOTIDE SEQUENCE [LARGE SCALE GENOMIC DNA]</scope>
    <source>
        <strain evidence="1 2">DSM 111151</strain>
    </source>
</reference>
<organism evidence="1 2">
    <name type="scientific">Rodentibacter haemolyticus</name>
    <dbReference type="NCBI Taxonomy" id="2778911"/>
    <lineage>
        <taxon>Bacteria</taxon>
        <taxon>Pseudomonadati</taxon>
        <taxon>Pseudomonadota</taxon>
        <taxon>Gammaproteobacteria</taxon>
        <taxon>Pasteurellales</taxon>
        <taxon>Pasteurellaceae</taxon>
        <taxon>Rodentibacter</taxon>
    </lineage>
</organism>
<sequence length="210" mass="25091">MMEPRLSDQSCELFNIPFFQFAQMKKFCPEEIPAIKARYKKEWDNWKAIIQAVSAQLGSPFAKPHIESWTNGWQVRAHFFAYFKYEFNQNSAAIFSVLLNRRRLSVSLDWHCYRADRSQISVQQYNQWLDNFDFIGFADFDLWRSDESEYDDFRQAKQFTQQDLLLRNDEDFWCIGKNVEKADLAKLETIAFITETVRALEPLYNHIHQT</sequence>
<dbReference type="Proteomes" id="UP000663069">
    <property type="component" value="Chromosome"/>
</dbReference>
<evidence type="ECO:0000313" key="1">
    <source>
        <dbReference type="EMBL" id="QPB41896.1"/>
    </source>
</evidence>
<evidence type="ECO:0000313" key="2">
    <source>
        <dbReference type="Proteomes" id="UP000663069"/>
    </source>
</evidence>
<proteinExistence type="predicted"/>
<name>A0ABX6UXU0_9PAST</name>
<protein>
    <submittedName>
        <fullName evidence="1">Glucose-6-phosphate 1-dehydrogenase family protein</fullName>
    </submittedName>
</protein>
<gene>
    <name evidence="1" type="ORF">IHV77_08140</name>
</gene>
<dbReference type="InterPro" id="IPR019722">
    <property type="entry name" value="HI_0552_fam"/>
</dbReference>